<dbReference type="PANTHER" id="PTHR34389:SF2">
    <property type="entry name" value="L-RHAMNOSE MUTAROTASE"/>
    <property type="match status" value="1"/>
</dbReference>
<gene>
    <name evidence="1" type="ORF">PENCOP_c005G06289</name>
</gene>
<dbReference type="Pfam" id="PF05336">
    <property type="entry name" value="rhaM"/>
    <property type="match status" value="1"/>
</dbReference>
<dbReference type="PANTHER" id="PTHR34389">
    <property type="entry name" value="L-RHAMNOSE MUTAROTASE"/>
    <property type="match status" value="1"/>
</dbReference>
<dbReference type="EMBL" id="MDDG01000005">
    <property type="protein sequence ID" value="OQE41096.1"/>
    <property type="molecule type" value="Genomic_DNA"/>
</dbReference>
<dbReference type="STRING" id="36646.A0A1V6URQ4"/>
<organism evidence="1 2">
    <name type="scientific">Penicillium coprophilum</name>
    <dbReference type="NCBI Taxonomy" id="36646"/>
    <lineage>
        <taxon>Eukaryota</taxon>
        <taxon>Fungi</taxon>
        <taxon>Dikarya</taxon>
        <taxon>Ascomycota</taxon>
        <taxon>Pezizomycotina</taxon>
        <taxon>Eurotiomycetes</taxon>
        <taxon>Eurotiomycetidae</taxon>
        <taxon>Eurotiales</taxon>
        <taxon>Aspergillaceae</taxon>
        <taxon>Penicillium</taxon>
    </lineage>
</organism>
<name>A0A1V6URQ4_9EURO</name>
<protein>
    <recommendedName>
        <fullName evidence="3">Rhamnose mutarotase</fullName>
    </recommendedName>
</protein>
<dbReference type="Gene3D" id="3.30.70.100">
    <property type="match status" value="1"/>
</dbReference>
<proteinExistence type="predicted"/>
<dbReference type="AlphaFoldDB" id="A0A1V6URQ4"/>
<evidence type="ECO:0000313" key="1">
    <source>
        <dbReference type="EMBL" id="OQE41096.1"/>
    </source>
</evidence>
<dbReference type="InterPro" id="IPR011008">
    <property type="entry name" value="Dimeric_a/b-barrel"/>
</dbReference>
<comment type="caution">
    <text evidence="1">The sequence shown here is derived from an EMBL/GenBank/DDBJ whole genome shotgun (WGS) entry which is preliminary data.</text>
</comment>
<dbReference type="Proteomes" id="UP000191500">
    <property type="component" value="Unassembled WGS sequence"/>
</dbReference>
<dbReference type="GO" id="GO:0016857">
    <property type="term" value="F:racemase and epimerase activity, acting on carbohydrates and derivatives"/>
    <property type="evidence" value="ECO:0007669"/>
    <property type="project" value="InterPro"/>
</dbReference>
<reference evidence="2" key="1">
    <citation type="journal article" date="2017" name="Nat. Microbiol.">
        <title>Global analysis of biosynthetic gene clusters reveals vast potential of secondary metabolite production in Penicillium species.</title>
        <authorList>
            <person name="Nielsen J.C."/>
            <person name="Grijseels S."/>
            <person name="Prigent S."/>
            <person name="Ji B."/>
            <person name="Dainat J."/>
            <person name="Nielsen K.F."/>
            <person name="Frisvad J.C."/>
            <person name="Workman M."/>
            <person name="Nielsen J."/>
        </authorList>
    </citation>
    <scope>NUCLEOTIDE SEQUENCE [LARGE SCALE GENOMIC DNA]</scope>
    <source>
        <strain evidence="2">IBT 31321</strain>
    </source>
</reference>
<sequence>MAQPQPRRFAQIVHLKPSAVTAYKECHANVWPEILQKIKECNIVDYSIYFDNDRTLFATFKYVGTDIVADMKNMGSDPKMREWWAMTDEMQESPIPGAVSTVEGPGWWKNLEEVFHTE</sequence>
<dbReference type="InterPro" id="IPR008000">
    <property type="entry name" value="Rham/fucose_mutarotase"/>
</dbReference>
<dbReference type="SUPFAM" id="SSF54909">
    <property type="entry name" value="Dimeric alpha+beta barrel"/>
    <property type="match status" value="1"/>
</dbReference>
<evidence type="ECO:0000313" key="2">
    <source>
        <dbReference type="Proteomes" id="UP000191500"/>
    </source>
</evidence>
<evidence type="ECO:0008006" key="3">
    <source>
        <dbReference type="Google" id="ProtNLM"/>
    </source>
</evidence>
<accession>A0A1V6URQ4</accession>
<keyword evidence="2" id="KW-1185">Reference proteome</keyword>